<feature type="compositionally biased region" description="Basic and acidic residues" evidence="1">
    <location>
        <begin position="13"/>
        <end position="26"/>
    </location>
</feature>
<keyword evidence="3" id="KW-1185">Reference proteome</keyword>
<evidence type="ECO:0000313" key="2">
    <source>
        <dbReference type="EMBL" id="GBP75616.1"/>
    </source>
</evidence>
<proteinExistence type="predicted"/>
<comment type="caution">
    <text evidence="2">The sequence shown here is derived from an EMBL/GenBank/DDBJ whole genome shotgun (WGS) entry which is preliminary data.</text>
</comment>
<reference evidence="2 3" key="1">
    <citation type="journal article" date="2019" name="Commun. Biol.">
        <title>The bagworm genome reveals a unique fibroin gene that provides high tensile strength.</title>
        <authorList>
            <person name="Kono N."/>
            <person name="Nakamura H."/>
            <person name="Ohtoshi R."/>
            <person name="Tomita M."/>
            <person name="Numata K."/>
            <person name="Arakawa K."/>
        </authorList>
    </citation>
    <scope>NUCLEOTIDE SEQUENCE [LARGE SCALE GENOMIC DNA]</scope>
</reference>
<dbReference type="STRING" id="151549.A0A4C1YHG7"/>
<sequence length="313" mass="35730">MSATLRTVSTSESRSRREQAKMGLRERKKQFAESEVEAVQDLTSNFIILSGRENSSCSSQCSIIPSITPESPLTIIPSQDRTNLTYETFDNKFVVQVLNNSVDGQALLLSGRQSGGKLNDHQRRLLGRLVIGHILDKKPNGRLSSTEYTQLKADVIQEERLKILHNNIEPWSLIQHNWQITTELRFKKLAKVEGPLINYFNEFPALKQPEGYQLLCEDFSVKFPGKEEILTSSLILKRDQIIHIAREKLNNTRDNDLKESILRYLDSITDDKPDSKSEVALLLLPYILPILPSRKKGNHIHWKPSRSEIGMDL</sequence>
<dbReference type="AlphaFoldDB" id="A0A4C1YHG7"/>
<dbReference type="EMBL" id="BGZK01001255">
    <property type="protein sequence ID" value="GBP75616.1"/>
    <property type="molecule type" value="Genomic_DNA"/>
</dbReference>
<dbReference type="Proteomes" id="UP000299102">
    <property type="component" value="Unassembled WGS sequence"/>
</dbReference>
<feature type="region of interest" description="Disordered" evidence="1">
    <location>
        <begin position="1"/>
        <end position="26"/>
    </location>
</feature>
<accession>A0A4C1YHG7</accession>
<name>A0A4C1YHG7_EUMVA</name>
<protein>
    <submittedName>
        <fullName evidence="2">Uncharacterized protein</fullName>
    </submittedName>
</protein>
<gene>
    <name evidence="2" type="ORF">EVAR_99216_1</name>
</gene>
<dbReference type="OrthoDB" id="3598281at2759"/>
<feature type="compositionally biased region" description="Low complexity" evidence="1">
    <location>
        <begin position="1"/>
        <end position="12"/>
    </location>
</feature>
<evidence type="ECO:0000313" key="3">
    <source>
        <dbReference type="Proteomes" id="UP000299102"/>
    </source>
</evidence>
<organism evidence="2 3">
    <name type="scientific">Eumeta variegata</name>
    <name type="common">Bagworm moth</name>
    <name type="synonym">Eumeta japonica</name>
    <dbReference type="NCBI Taxonomy" id="151549"/>
    <lineage>
        <taxon>Eukaryota</taxon>
        <taxon>Metazoa</taxon>
        <taxon>Ecdysozoa</taxon>
        <taxon>Arthropoda</taxon>
        <taxon>Hexapoda</taxon>
        <taxon>Insecta</taxon>
        <taxon>Pterygota</taxon>
        <taxon>Neoptera</taxon>
        <taxon>Endopterygota</taxon>
        <taxon>Lepidoptera</taxon>
        <taxon>Glossata</taxon>
        <taxon>Ditrysia</taxon>
        <taxon>Tineoidea</taxon>
        <taxon>Psychidae</taxon>
        <taxon>Oiketicinae</taxon>
        <taxon>Eumeta</taxon>
    </lineage>
</organism>
<evidence type="ECO:0000256" key="1">
    <source>
        <dbReference type="SAM" id="MobiDB-lite"/>
    </source>
</evidence>